<dbReference type="EC" id="2.7.13.3" evidence="2"/>
<dbReference type="InterPro" id="IPR004105">
    <property type="entry name" value="CheA-like_dim"/>
</dbReference>
<evidence type="ECO:0000313" key="16">
    <source>
        <dbReference type="EMBL" id="SGZ05831.1"/>
    </source>
</evidence>
<dbReference type="CDD" id="cd00088">
    <property type="entry name" value="HPT"/>
    <property type="match status" value="1"/>
</dbReference>
<dbReference type="Pfam" id="PF02518">
    <property type="entry name" value="HATPase_c"/>
    <property type="match status" value="1"/>
</dbReference>
<dbReference type="InterPro" id="IPR036641">
    <property type="entry name" value="HPT_dom_sf"/>
</dbReference>
<keyword evidence="5 12" id="KW-0597">Phosphoprotein</keyword>
<dbReference type="PANTHER" id="PTHR43395">
    <property type="entry name" value="SENSOR HISTIDINE KINASE CHEA"/>
    <property type="match status" value="1"/>
</dbReference>
<keyword evidence="6" id="KW-0808">Transferase</keyword>
<dbReference type="InterPro" id="IPR036890">
    <property type="entry name" value="HATPase_C_sf"/>
</dbReference>
<evidence type="ECO:0000256" key="9">
    <source>
        <dbReference type="ARBA" id="ARBA00022840"/>
    </source>
</evidence>
<dbReference type="Gene3D" id="3.30.565.10">
    <property type="entry name" value="Histidine kinase-like ATPase, C-terminal domain"/>
    <property type="match status" value="1"/>
</dbReference>
<dbReference type="OrthoDB" id="9803176at2"/>
<evidence type="ECO:0000256" key="7">
    <source>
        <dbReference type="ARBA" id="ARBA00022741"/>
    </source>
</evidence>
<dbReference type="RefSeq" id="WP_075497448.1">
    <property type="nucleotide sequence ID" value="NZ_CAWRBC010000074.1"/>
</dbReference>
<dbReference type="CDD" id="cd16916">
    <property type="entry name" value="HATPase_CheA-like"/>
    <property type="match status" value="1"/>
</dbReference>
<reference evidence="16 17" key="1">
    <citation type="submission" date="2016-11" db="EMBL/GenBank/DDBJ databases">
        <authorList>
            <person name="Jaros S."/>
            <person name="Januszkiewicz K."/>
            <person name="Wedrychowicz H."/>
        </authorList>
    </citation>
    <scope>NUCLEOTIDE SEQUENCE [LARGE SCALE GENOMIC DNA]</scope>
    <source>
        <strain evidence="16">NVI 5450</strain>
    </source>
</reference>
<dbReference type="SUPFAM" id="SSF47384">
    <property type="entry name" value="Homodimeric domain of signal transducing histidine kinase"/>
    <property type="match status" value="1"/>
</dbReference>
<feature type="domain" description="Histidine kinase" evidence="13">
    <location>
        <begin position="318"/>
        <end position="532"/>
    </location>
</feature>
<dbReference type="InterPro" id="IPR008207">
    <property type="entry name" value="Sig_transdc_His_kin_Hpt_dom"/>
</dbReference>
<sequence length="683" mass="76333">MDIDLKQFQNVFIEECVEGLEVMEAELLKLSPGSVDSEVINTIFRVAHSIKGGAGTFGFNELTEFTHVAETLLDDLRAGKLVLIDRHISLFLQTVDCLREWIQLLACDSESIPNSAEEIKCKYNQLLQLDINQQALSNDNERPVAESAKLAVSARDYSFWLINFIPGQDILKQGNEPRLIFAELQDMGELKVTPKITELPLWQALLPEDIYVSWELELIGDISESQIKEAFEWVEDDSKITIIHSNTLPHSKAECLNTDYCLADPEITQAVSKTITNKPSTERNSIRVSIDKVDALINMVGELVITQAMLSELGHNFSAEKLPELKKGLVQLSQHTREMQDSVMKIRMLPIQFALNRIPRMVRDLSEKLGKNVLLRMQGEETELDKIMLEKLTDPIIHLVRNALDHGIETIEERKRAGKSDVACLGITAFHQGGEIIIEIRDDGRGLNRSKIHAKAIEKGITNQDQHYSHSQIDELIFMPGFSTIETISDISGRVVGMDVVKKNIESLGGDIKVESHDGEGCLFSICLPLTLSIMDGQLIEIGNKTYILPIMSIIESLQLKDGMVTKLADQTEVFKLRDEFIPIIRLYQVLNHETSLGCITDGLLVVVEHGNNKYGLLVDDLAAQQQVVIKNLEDNFMKVSCVSGATILGNGTVALILDIADMVKKVTNERRQIQGLRAHVAA</sequence>
<dbReference type="SUPFAM" id="SSF55874">
    <property type="entry name" value="ATPase domain of HSP90 chaperone/DNA topoisomerase II/histidine kinase"/>
    <property type="match status" value="1"/>
</dbReference>
<dbReference type="SMART" id="SM01231">
    <property type="entry name" value="H-kinase_dim"/>
    <property type="match status" value="1"/>
</dbReference>
<feature type="domain" description="HPt" evidence="15">
    <location>
        <begin position="1"/>
        <end position="105"/>
    </location>
</feature>
<dbReference type="PROSITE" id="PS50109">
    <property type="entry name" value="HIS_KIN"/>
    <property type="match status" value="1"/>
</dbReference>
<keyword evidence="4" id="KW-0145">Chemotaxis</keyword>
<dbReference type="Pfam" id="PF02895">
    <property type="entry name" value="H-kinase_dim"/>
    <property type="match status" value="1"/>
</dbReference>
<dbReference type="SMART" id="SM00387">
    <property type="entry name" value="HATPase_c"/>
    <property type="match status" value="1"/>
</dbReference>
<evidence type="ECO:0000256" key="2">
    <source>
        <dbReference type="ARBA" id="ARBA00012438"/>
    </source>
</evidence>
<accession>A0A1L0EJM1</accession>
<feature type="modified residue" description="Phosphohistidine" evidence="12">
    <location>
        <position position="48"/>
    </location>
</feature>
<dbReference type="InterPro" id="IPR004358">
    <property type="entry name" value="Sig_transdc_His_kin-like_C"/>
</dbReference>
<dbReference type="PROSITE" id="PS50894">
    <property type="entry name" value="HPT"/>
    <property type="match status" value="1"/>
</dbReference>
<keyword evidence="7" id="KW-0547">Nucleotide-binding</keyword>
<evidence type="ECO:0000256" key="3">
    <source>
        <dbReference type="ARBA" id="ARBA00021495"/>
    </source>
</evidence>
<dbReference type="SUPFAM" id="SSF47226">
    <property type="entry name" value="Histidine-containing phosphotransfer domain, HPT domain"/>
    <property type="match status" value="1"/>
</dbReference>
<evidence type="ECO:0000256" key="11">
    <source>
        <dbReference type="ARBA" id="ARBA00035100"/>
    </source>
</evidence>
<evidence type="ECO:0000259" key="13">
    <source>
        <dbReference type="PROSITE" id="PS50109"/>
    </source>
</evidence>
<evidence type="ECO:0000256" key="10">
    <source>
        <dbReference type="ARBA" id="ARBA00023012"/>
    </source>
</evidence>
<dbReference type="GO" id="GO:0006935">
    <property type="term" value="P:chemotaxis"/>
    <property type="evidence" value="ECO:0007669"/>
    <property type="project" value="UniProtKB-KW"/>
</dbReference>
<dbReference type="InterPro" id="IPR002545">
    <property type="entry name" value="CheW-lke_dom"/>
</dbReference>
<dbReference type="InterPro" id="IPR051315">
    <property type="entry name" value="Bact_Chemotaxis_CheA"/>
</dbReference>
<dbReference type="GO" id="GO:0005737">
    <property type="term" value="C:cytoplasm"/>
    <property type="evidence" value="ECO:0007669"/>
    <property type="project" value="InterPro"/>
</dbReference>
<evidence type="ECO:0000259" key="14">
    <source>
        <dbReference type="PROSITE" id="PS50851"/>
    </source>
</evidence>
<organism evidence="16 17">
    <name type="scientific">Moritella viscosa</name>
    <dbReference type="NCBI Taxonomy" id="80854"/>
    <lineage>
        <taxon>Bacteria</taxon>
        <taxon>Pseudomonadati</taxon>
        <taxon>Pseudomonadota</taxon>
        <taxon>Gammaproteobacteria</taxon>
        <taxon>Alteromonadales</taxon>
        <taxon>Moritellaceae</taxon>
        <taxon>Moritella</taxon>
    </lineage>
</organism>
<dbReference type="AlphaFoldDB" id="A0A1L0EJM1"/>
<dbReference type="InterPro" id="IPR003594">
    <property type="entry name" value="HATPase_dom"/>
</dbReference>
<evidence type="ECO:0000259" key="15">
    <source>
        <dbReference type="PROSITE" id="PS50894"/>
    </source>
</evidence>
<dbReference type="SMART" id="SM00073">
    <property type="entry name" value="HPT"/>
    <property type="match status" value="1"/>
</dbReference>
<proteinExistence type="predicted"/>
<evidence type="ECO:0000256" key="6">
    <source>
        <dbReference type="ARBA" id="ARBA00022679"/>
    </source>
</evidence>
<dbReference type="InterPro" id="IPR036097">
    <property type="entry name" value="HisK_dim/P_sf"/>
</dbReference>
<dbReference type="PROSITE" id="PS50851">
    <property type="entry name" value="CHEW"/>
    <property type="match status" value="1"/>
</dbReference>
<evidence type="ECO:0000256" key="5">
    <source>
        <dbReference type="ARBA" id="ARBA00022553"/>
    </source>
</evidence>
<evidence type="ECO:0000256" key="4">
    <source>
        <dbReference type="ARBA" id="ARBA00022500"/>
    </source>
</evidence>
<dbReference type="Pfam" id="PF01584">
    <property type="entry name" value="CheW"/>
    <property type="match status" value="1"/>
</dbReference>
<dbReference type="Proteomes" id="UP000183794">
    <property type="component" value="Unassembled WGS sequence"/>
</dbReference>
<evidence type="ECO:0000313" key="17">
    <source>
        <dbReference type="Proteomes" id="UP000183794"/>
    </source>
</evidence>
<dbReference type="Gene3D" id="1.20.120.160">
    <property type="entry name" value="HPT domain"/>
    <property type="match status" value="1"/>
</dbReference>
<dbReference type="FunFam" id="3.30.565.10:FF:000016">
    <property type="entry name" value="Chemotaxis protein CheA, putative"/>
    <property type="match status" value="1"/>
</dbReference>
<evidence type="ECO:0000256" key="12">
    <source>
        <dbReference type="PROSITE-ProRule" id="PRU00110"/>
    </source>
</evidence>
<dbReference type="GO" id="GO:0005524">
    <property type="term" value="F:ATP binding"/>
    <property type="evidence" value="ECO:0007669"/>
    <property type="project" value="UniProtKB-KW"/>
</dbReference>
<keyword evidence="9" id="KW-0067">ATP-binding</keyword>
<keyword evidence="8 16" id="KW-0418">Kinase</keyword>
<dbReference type="Gene3D" id="2.30.30.40">
    <property type="entry name" value="SH3 Domains"/>
    <property type="match status" value="1"/>
</dbReference>
<dbReference type="InterPro" id="IPR036061">
    <property type="entry name" value="CheW-like_dom_sf"/>
</dbReference>
<dbReference type="Gene3D" id="1.10.287.560">
    <property type="entry name" value="Histidine kinase CheA-like, homodimeric domain"/>
    <property type="match status" value="1"/>
</dbReference>
<dbReference type="PRINTS" id="PR00344">
    <property type="entry name" value="BCTRLSENSOR"/>
</dbReference>
<dbReference type="CDD" id="cd00731">
    <property type="entry name" value="CheA_reg"/>
    <property type="match status" value="1"/>
</dbReference>
<dbReference type="PANTHER" id="PTHR43395:SF10">
    <property type="entry name" value="CHEMOTAXIS PROTEIN CHEA"/>
    <property type="match status" value="1"/>
</dbReference>
<dbReference type="EMBL" id="FPLD01000077">
    <property type="protein sequence ID" value="SGZ05831.1"/>
    <property type="molecule type" value="Genomic_DNA"/>
</dbReference>
<comment type="catalytic activity">
    <reaction evidence="1">
        <text>ATP + protein L-histidine = ADP + protein N-phospho-L-histidine.</text>
        <dbReference type="EC" id="2.7.13.3"/>
    </reaction>
</comment>
<dbReference type="SUPFAM" id="SSF50341">
    <property type="entry name" value="CheW-like"/>
    <property type="match status" value="1"/>
</dbReference>
<gene>
    <name evidence="16" type="ORF">NVI5450_2965</name>
</gene>
<evidence type="ECO:0000256" key="8">
    <source>
        <dbReference type="ARBA" id="ARBA00022777"/>
    </source>
</evidence>
<dbReference type="InterPro" id="IPR037006">
    <property type="entry name" value="CheA-like_homodim_sf"/>
</dbReference>
<name>A0A1L0EJM1_9GAMM</name>
<comment type="function">
    <text evidence="11">Involved in the transmission of sensory signals from the chemoreceptors to the flagellar motors. CheA is autophosphorylated; it can transfer its phosphate group to either CheB or CheY.</text>
</comment>
<dbReference type="SMART" id="SM00260">
    <property type="entry name" value="CheW"/>
    <property type="match status" value="1"/>
</dbReference>
<keyword evidence="10" id="KW-0902">Two-component regulatory system</keyword>
<dbReference type="GO" id="GO:0000155">
    <property type="term" value="F:phosphorelay sensor kinase activity"/>
    <property type="evidence" value="ECO:0007669"/>
    <property type="project" value="InterPro"/>
</dbReference>
<dbReference type="Pfam" id="PF01627">
    <property type="entry name" value="Hpt"/>
    <property type="match status" value="1"/>
</dbReference>
<feature type="domain" description="CheW-like" evidence="14">
    <location>
        <begin position="534"/>
        <end position="669"/>
    </location>
</feature>
<protein>
    <recommendedName>
        <fullName evidence="3">Chemotaxis protein CheA</fullName>
        <ecNumber evidence="2">2.7.13.3</ecNumber>
    </recommendedName>
</protein>
<dbReference type="InterPro" id="IPR005467">
    <property type="entry name" value="His_kinase_dom"/>
</dbReference>
<evidence type="ECO:0000256" key="1">
    <source>
        <dbReference type="ARBA" id="ARBA00000085"/>
    </source>
</evidence>